<dbReference type="PANTHER" id="PTHR37299:SF1">
    <property type="entry name" value="STAGE 0 SPORULATION PROTEIN A HOMOLOG"/>
    <property type="match status" value="1"/>
</dbReference>
<reference evidence="4 5" key="1">
    <citation type="submission" date="2016-10" db="EMBL/GenBank/DDBJ databases">
        <authorList>
            <person name="de Groot N.N."/>
        </authorList>
    </citation>
    <scope>NUCLEOTIDE SEQUENCE [LARGE SCALE GENOMIC DNA]</scope>
    <source>
        <strain evidence="4 5">DSM 26130</strain>
    </source>
</reference>
<dbReference type="Gene3D" id="2.40.50.1020">
    <property type="entry name" value="LytTr DNA-binding domain"/>
    <property type="match status" value="1"/>
</dbReference>
<dbReference type="GO" id="GO:0003677">
    <property type="term" value="F:DNA binding"/>
    <property type="evidence" value="ECO:0007669"/>
    <property type="project" value="InterPro"/>
</dbReference>
<evidence type="ECO:0000256" key="1">
    <source>
        <dbReference type="PROSITE-ProRule" id="PRU00169"/>
    </source>
</evidence>
<dbReference type="InterPro" id="IPR001789">
    <property type="entry name" value="Sig_transdc_resp-reg_receiver"/>
</dbReference>
<dbReference type="STRING" id="662367.SAMN05216167_11968"/>
<dbReference type="PROSITE" id="PS50930">
    <property type="entry name" value="HTH_LYTTR"/>
    <property type="match status" value="1"/>
</dbReference>
<dbReference type="OrthoDB" id="1646880at2"/>
<organism evidence="4 5">
    <name type="scientific">Spirosoma endophyticum</name>
    <dbReference type="NCBI Taxonomy" id="662367"/>
    <lineage>
        <taxon>Bacteria</taxon>
        <taxon>Pseudomonadati</taxon>
        <taxon>Bacteroidota</taxon>
        <taxon>Cytophagia</taxon>
        <taxon>Cytophagales</taxon>
        <taxon>Cytophagaceae</taxon>
        <taxon>Spirosoma</taxon>
    </lineage>
</organism>
<dbReference type="InterPro" id="IPR007492">
    <property type="entry name" value="LytTR_DNA-bd_dom"/>
</dbReference>
<dbReference type="Pfam" id="PF00072">
    <property type="entry name" value="Response_reg"/>
    <property type="match status" value="1"/>
</dbReference>
<dbReference type="SMART" id="SM00448">
    <property type="entry name" value="REC"/>
    <property type="match status" value="1"/>
</dbReference>
<dbReference type="InterPro" id="IPR046947">
    <property type="entry name" value="LytR-like"/>
</dbReference>
<dbReference type="Gene3D" id="3.40.50.2300">
    <property type="match status" value="1"/>
</dbReference>
<keyword evidence="5" id="KW-1185">Reference proteome</keyword>
<dbReference type="AlphaFoldDB" id="A0A1I2DB13"/>
<evidence type="ECO:0000313" key="5">
    <source>
        <dbReference type="Proteomes" id="UP000198598"/>
    </source>
</evidence>
<keyword evidence="1" id="KW-0597">Phosphoprotein</keyword>
<name>A0A1I2DB13_9BACT</name>
<dbReference type="RefSeq" id="WP_093832722.1">
    <property type="nucleotide sequence ID" value="NZ_FOLQ01000019.1"/>
</dbReference>
<evidence type="ECO:0000259" key="3">
    <source>
        <dbReference type="PROSITE" id="PS50930"/>
    </source>
</evidence>
<sequence length="240" mass="27963">MIRAIALDDEPPALRVLSHFCQQVNFIDLQKTFTRTDEALRHLEQFPTDLLFLDINMPSMSGIDFYRVTTQKPSAQPLMVIFTTAYAEFAVEGFTLNAVDYLLKPFTFERFLQAVNKAEGFHQWQQRTDKTDETYLYVRADYKLYQVPLSDILYIEGLDDYLKIHRQSDKPIVCRMTMKAMLQQLPETGRATERFIRVHRSYIVPLNRIEAVQSKTILLAGREIPIGASYEADFFRQFGL</sequence>
<accession>A0A1I2DB13</accession>
<feature type="domain" description="Response regulatory" evidence="2">
    <location>
        <begin position="3"/>
        <end position="119"/>
    </location>
</feature>
<evidence type="ECO:0000259" key="2">
    <source>
        <dbReference type="PROSITE" id="PS50110"/>
    </source>
</evidence>
<proteinExistence type="predicted"/>
<feature type="modified residue" description="4-aspartylphosphate" evidence="1">
    <location>
        <position position="54"/>
    </location>
</feature>
<dbReference type="GO" id="GO:0000156">
    <property type="term" value="F:phosphorelay response regulator activity"/>
    <property type="evidence" value="ECO:0007669"/>
    <property type="project" value="InterPro"/>
</dbReference>
<evidence type="ECO:0000313" key="4">
    <source>
        <dbReference type="EMBL" id="SFE77658.1"/>
    </source>
</evidence>
<protein>
    <submittedName>
        <fullName evidence="4">Two component transcriptional regulator, LytTR family</fullName>
    </submittedName>
</protein>
<dbReference type="Pfam" id="PF04397">
    <property type="entry name" value="LytTR"/>
    <property type="match status" value="1"/>
</dbReference>
<dbReference type="InterPro" id="IPR011006">
    <property type="entry name" value="CheY-like_superfamily"/>
</dbReference>
<dbReference type="PANTHER" id="PTHR37299">
    <property type="entry name" value="TRANSCRIPTIONAL REGULATOR-RELATED"/>
    <property type="match status" value="1"/>
</dbReference>
<dbReference type="PROSITE" id="PS50110">
    <property type="entry name" value="RESPONSE_REGULATORY"/>
    <property type="match status" value="1"/>
</dbReference>
<feature type="domain" description="HTH LytTR-type" evidence="3">
    <location>
        <begin position="136"/>
        <end position="240"/>
    </location>
</feature>
<gene>
    <name evidence="4" type="ORF">SAMN05216167_11968</name>
</gene>
<dbReference type="SUPFAM" id="SSF52172">
    <property type="entry name" value="CheY-like"/>
    <property type="match status" value="1"/>
</dbReference>
<dbReference type="EMBL" id="FOLQ01000019">
    <property type="protein sequence ID" value="SFE77658.1"/>
    <property type="molecule type" value="Genomic_DNA"/>
</dbReference>
<dbReference type="Proteomes" id="UP000198598">
    <property type="component" value="Unassembled WGS sequence"/>
</dbReference>
<dbReference type="SMART" id="SM00850">
    <property type="entry name" value="LytTR"/>
    <property type="match status" value="1"/>
</dbReference>